<sequence>MPHMVRSRDAYKYLTRCYITWLEIGGSHAHRLRSLLTDLGLNTLVITDLDAKAATNAKVLPKRGDAQISRNHTLKTWVPEEEGLDALLDTSEDSLAKLDKSGFGVRVAYQQPVKIAFGTDIDAEAIANTFEDALVYRNIEFFRTLPGSGLAKKFRDAIAESTTVHELATKLHADLSAGDKAELAMNILEEKNLKELDLPGYIDSGLAWLIKQLRRKEDDMVGKIPPPDDEDQAQTQAALA</sequence>
<dbReference type="RefSeq" id="WP_211925705.1">
    <property type="nucleotide sequence ID" value="NZ_JAGQFT020000002.1"/>
</dbReference>
<proteinExistence type="predicted"/>
<reference evidence="4 5" key="1">
    <citation type="journal article" date="2021" name="Microbiol. Resour. Announc.">
        <title>Draft Genome Sequence of Coralloluteibacterium stylophorae LMG 29479T.</title>
        <authorList>
            <person name="Karlyshev A.V."/>
            <person name="Kudryashova E.B."/>
            <person name="Ariskina E.V."/>
            <person name="Conroy A.P."/>
            <person name="Abidueva E.Y."/>
        </authorList>
    </citation>
    <scope>NUCLEOTIDE SEQUENCE [LARGE SCALE GENOMIC DNA]</scope>
    <source>
        <strain evidence="4 5">LMG 29479</strain>
    </source>
</reference>
<dbReference type="EMBL" id="JAGQFT020000002">
    <property type="protein sequence ID" value="MBS7456017.1"/>
    <property type="molecule type" value="Genomic_DNA"/>
</dbReference>
<protein>
    <recommendedName>
        <fullName evidence="2">OLD protein-like TOPRIM domain-containing protein</fullName>
    </recommendedName>
</protein>
<evidence type="ECO:0000313" key="5">
    <source>
        <dbReference type="Proteomes" id="UP000675747"/>
    </source>
</evidence>
<dbReference type="Proteomes" id="UP000675747">
    <property type="component" value="Unassembled WGS sequence"/>
</dbReference>
<reference evidence="3" key="2">
    <citation type="submission" date="2021-04" db="EMBL/GenBank/DDBJ databases">
        <authorList>
            <person name="Karlyshev A.V."/>
        </authorList>
    </citation>
    <scope>NUCLEOTIDE SEQUENCE</scope>
    <source>
        <strain evidence="3">LMG 29479</strain>
    </source>
</reference>
<evidence type="ECO:0000313" key="3">
    <source>
        <dbReference type="EMBL" id="MBR0561739.1"/>
    </source>
</evidence>
<name>A0A8J7VRR9_9GAMM</name>
<evidence type="ECO:0000259" key="2">
    <source>
        <dbReference type="Pfam" id="PF20469"/>
    </source>
</evidence>
<dbReference type="InterPro" id="IPR034139">
    <property type="entry name" value="TOPRIM_OLD"/>
</dbReference>
<dbReference type="AlphaFoldDB" id="A0A8J7VRR9"/>
<evidence type="ECO:0000256" key="1">
    <source>
        <dbReference type="SAM" id="MobiDB-lite"/>
    </source>
</evidence>
<evidence type="ECO:0000313" key="4">
    <source>
        <dbReference type="EMBL" id="MBS7456017.1"/>
    </source>
</evidence>
<keyword evidence="5" id="KW-1185">Reference proteome</keyword>
<feature type="region of interest" description="Disordered" evidence="1">
    <location>
        <begin position="220"/>
        <end position="240"/>
    </location>
</feature>
<gene>
    <name evidence="4" type="ORF">KB893_002565</name>
    <name evidence="3" type="ORF">KB893_04275</name>
</gene>
<feature type="domain" description="OLD protein-like TOPRIM" evidence="2">
    <location>
        <begin position="11"/>
        <end position="50"/>
    </location>
</feature>
<dbReference type="Pfam" id="PF20469">
    <property type="entry name" value="OLD-like_TOPRIM"/>
    <property type="match status" value="1"/>
</dbReference>
<comment type="caution">
    <text evidence="3">The sequence shown here is derived from an EMBL/GenBank/DDBJ whole genome shotgun (WGS) entry which is preliminary data.</text>
</comment>
<accession>A0A8J7VRR9</accession>
<organism evidence="3">
    <name type="scientific">Coralloluteibacterium stylophorae</name>
    <dbReference type="NCBI Taxonomy" id="1776034"/>
    <lineage>
        <taxon>Bacteria</taxon>
        <taxon>Pseudomonadati</taxon>
        <taxon>Pseudomonadota</taxon>
        <taxon>Gammaproteobacteria</taxon>
        <taxon>Lysobacterales</taxon>
        <taxon>Lysobacteraceae</taxon>
        <taxon>Coralloluteibacterium</taxon>
    </lineage>
</organism>
<dbReference type="EMBL" id="JAGQFT010000019">
    <property type="protein sequence ID" value="MBR0561739.1"/>
    <property type="molecule type" value="Genomic_DNA"/>
</dbReference>